<dbReference type="SUPFAM" id="SSF55021">
    <property type="entry name" value="ACT-like"/>
    <property type="match status" value="1"/>
</dbReference>
<dbReference type="SUPFAM" id="SSF47598">
    <property type="entry name" value="Ribbon-helix-helix"/>
    <property type="match status" value="1"/>
</dbReference>
<accession>A0ABZ0PBL6</accession>
<dbReference type="InterPro" id="IPR050192">
    <property type="entry name" value="CopG/NikR_regulator"/>
</dbReference>
<dbReference type="HAMAP" id="MF_00476">
    <property type="entry name" value="NikR"/>
    <property type="match status" value="1"/>
</dbReference>
<keyword evidence="4 7" id="KW-0805">Transcription regulation</keyword>
<feature type="binding site" evidence="7">
    <location>
        <position position="96"/>
    </location>
    <ligand>
        <name>Ni(2+)</name>
        <dbReference type="ChEBI" id="CHEBI:49786"/>
    </ligand>
</feature>
<dbReference type="InterPro" id="IPR010985">
    <property type="entry name" value="Ribbon_hlx_hlx"/>
</dbReference>
<dbReference type="Proteomes" id="UP001305521">
    <property type="component" value="Chromosome"/>
</dbReference>
<comment type="function">
    <text evidence="7">Transcriptional regulator.</text>
</comment>
<dbReference type="Gene3D" id="1.10.1220.10">
    <property type="entry name" value="Met repressor-like"/>
    <property type="match status" value="1"/>
</dbReference>
<evidence type="ECO:0000256" key="4">
    <source>
        <dbReference type="ARBA" id="ARBA00023015"/>
    </source>
</evidence>
<sequence length="155" mass="16867">MQRLTISLDHETAAALDAFMAGRGYGNRSEAVRDLLRSGLRDAAGEQDPMLPCVAAVSYIYDHYERDLGRRLTEAQHAHHDLGVTTVHLHLDHHHCIEVALLRGPAGEIRHFAKALVRERGVRLGGINVMPIPQAVGAAIHDPTHAAPERQASGG</sequence>
<feature type="binding site" evidence="7">
    <location>
        <position position="90"/>
    </location>
    <ligand>
        <name>Ni(2+)</name>
        <dbReference type="ChEBI" id="CHEBI:49786"/>
    </ligand>
</feature>
<dbReference type="NCBIfam" id="NF003381">
    <property type="entry name" value="PRK04460.1"/>
    <property type="match status" value="1"/>
</dbReference>
<dbReference type="InterPro" id="IPR027271">
    <property type="entry name" value="Acetolactate_synth/TF_NikR_C"/>
</dbReference>
<feature type="domain" description="Transcription factor NikR nickel binding C-terminal" evidence="9">
    <location>
        <begin position="54"/>
        <end position="128"/>
    </location>
</feature>
<dbReference type="CDD" id="cd22231">
    <property type="entry name" value="RHH_NikR_HicB-like"/>
    <property type="match status" value="1"/>
</dbReference>
<dbReference type="PANTHER" id="PTHR34719:SF2">
    <property type="entry name" value="NICKEL-RESPONSIVE REGULATOR"/>
    <property type="match status" value="1"/>
</dbReference>
<evidence type="ECO:0000256" key="7">
    <source>
        <dbReference type="HAMAP-Rule" id="MF_00476"/>
    </source>
</evidence>
<protein>
    <recommendedName>
        <fullName evidence="7">Putative nickel-responsive regulator</fullName>
    </recommendedName>
</protein>
<feature type="domain" description="Ribbon-helix-helix protein CopG" evidence="8">
    <location>
        <begin position="3"/>
        <end position="40"/>
    </location>
</feature>
<evidence type="ECO:0000256" key="3">
    <source>
        <dbReference type="ARBA" id="ARBA00022723"/>
    </source>
</evidence>
<dbReference type="RefSeq" id="WP_318646932.1">
    <property type="nucleotide sequence ID" value="NZ_CP137852.1"/>
</dbReference>
<evidence type="ECO:0000259" key="9">
    <source>
        <dbReference type="Pfam" id="PF08753"/>
    </source>
</evidence>
<organism evidence="10 11">
    <name type="scientific">Sediminicoccus rosea</name>
    <dbReference type="NCBI Taxonomy" id="1225128"/>
    <lineage>
        <taxon>Bacteria</taxon>
        <taxon>Pseudomonadati</taxon>
        <taxon>Pseudomonadota</taxon>
        <taxon>Alphaproteobacteria</taxon>
        <taxon>Acetobacterales</taxon>
        <taxon>Roseomonadaceae</taxon>
        <taxon>Sediminicoccus</taxon>
    </lineage>
</organism>
<comment type="cofactor">
    <cofactor evidence="7">
        <name>Ni(2+)</name>
        <dbReference type="ChEBI" id="CHEBI:49786"/>
    </cofactor>
    <text evidence="7">Binds 1 nickel ion per subunit.</text>
</comment>
<dbReference type="InterPro" id="IPR013321">
    <property type="entry name" value="Arc_rbn_hlx_hlx"/>
</dbReference>
<dbReference type="InterPro" id="IPR014864">
    <property type="entry name" value="TF_NikR_Ni-bd_C"/>
</dbReference>
<evidence type="ECO:0000256" key="2">
    <source>
        <dbReference type="ARBA" id="ARBA00022596"/>
    </source>
</evidence>
<feature type="binding site" evidence="7">
    <location>
        <position position="88"/>
    </location>
    <ligand>
        <name>Ni(2+)</name>
        <dbReference type="ChEBI" id="CHEBI:49786"/>
    </ligand>
</feature>
<keyword evidence="6 7" id="KW-0804">Transcription</keyword>
<keyword evidence="5 7" id="KW-0238">DNA-binding</keyword>
<proteinExistence type="inferred from homology"/>
<dbReference type="Gene3D" id="3.30.70.1150">
    <property type="entry name" value="ACT-like. Chain A, domain 2"/>
    <property type="match status" value="1"/>
</dbReference>
<feature type="binding site" evidence="7">
    <location>
        <position position="77"/>
    </location>
    <ligand>
        <name>Ni(2+)</name>
        <dbReference type="ChEBI" id="CHEBI:49786"/>
    </ligand>
</feature>
<dbReference type="PANTHER" id="PTHR34719">
    <property type="entry name" value="NICKEL-RESPONSIVE REGULATOR"/>
    <property type="match status" value="1"/>
</dbReference>
<evidence type="ECO:0000259" key="8">
    <source>
        <dbReference type="Pfam" id="PF01402"/>
    </source>
</evidence>
<dbReference type="NCBIfam" id="NF002815">
    <property type="entry name" value="PRK02967.1"/>
    <property type="match status" value="1"/>
</dbReference>
<dbReference type="Pfam" id="PF01402">
    <property type="entry name" value="RHH_1"/>
    <property type="match status" value="1"/>
</dbReference>
<comment type="similarity">
    <text evidence="1 7">Belongs to the transcriptional regulatory CopG/NikR family.</text>
</comment>
<evidence type="ECO:0000313" key="10">
    <source>
        <dbReference type="EMBL" id="WPB82951.1"/>
    </source>
</evidence>
<reference evidence="10 11" key="1">
    <citation type="submission" date="2023-11" db="EMBL/GenBank/DDBJ databases">
        <title>Arctic aerobic anoxygenic photoheterotroph Sediminicoccus rosea KRV36 adapts its photosynthesis to long days of polar summer.</title>
        <authorList>
            <person name="Tomasch J."/>
            <person name="Kopejtka K."/>
            <person name="Bily T."/>
            <person name="Gardiner A.T."/>
            <person name="Gardian Z."/>
            <person name="Shivaramu S."/>
            <person name="Koblizek M."/>
            <person name="Engelhardt F."/>
            <person name="Kaftan D."/>
        </authorList>
    </citation>
    <scope>NUCLEOTIDE SEQUENCE [LARGE SCALE GENOMIC DNA]</scope>
    <source>
        <strain evidence="10 11">R-30</strain>
    </source>
</reference>
<dbReference type="Pfam" id="PF08753">
    <property type="entry name" value="NikR_C"/>
    <property type="match status" value="1"/>
</dbReference>
<evidence type="ECO:0000256" key="5">
    <source>
        <dbReference type="ARBA" id="ARBA00023125"/>
    </source>
</evidence>
<keyword evidence="11" id="KW-1185">Reference proteome</keyword>
<gene>
    <name evidence="10" type="primary">nikR</name>
    <name evidence="10" type="ORF">R9Z33_12625</name>
</gene>
<evidence type="ECO:0000313" key="11">
    <source>
        <dbReference type="Proteomes" id="UP001305521"/>
    </source>
</evidence>
<evidence type="ECO:0000256" key="6">
    <source>
        <dbReference type="ARBA" id="ARBA00023163"/>
    </source>
</evidence>
<keyword evidence="2 7" id="KW-0533">Nickel</keyword>
<keyword evidence="3 7" id="KW-0479">Metal-binding</keyword>
<name>A0ABZ0PBL6_9PROT</name>
<dbReference type="InterPro" id="IPR022988">
    <property type="entry name" value="Ni_resp_reg_NikR"/>
</dbReference>
<evidence type="ECO:0000256" key="1">
    <source>
        <dbReference type="ARBA" id="ARBA00008478"/>
    </source>
</evidence>
<dbReference type="InterPro" id="IPR045865">
    <property type="entry name" value="ACT-like_dom_sf"/>
</dbReference>
<dbReference type="EMBL" id="CP137852">
    <property type="protein sequence ID" value="WPB82951.1"/>
    <property type="molecule type" value="Genomic_DNA"/>
</dbReference>
<dbReference type="InterPro" id="IPR002145">
    <property type="entry name" value="CopG"/>
</dbReference>